<gene>
    <name evidence="1" type="ORF">HED55_08195</name>
</gene>
<keyword evidence="2" id="KW-1185">Reference proteome</keyword>
<proteinExistence type="predicted"/>
<reference evidence="1 2" key="1">
    <citation type="submission" date="2020-03" db="EMBL/GenBank/DDBJ databases">
        <title>Whole genome sequencing of clinical and environmental type strains of Ochrobactrum.</title>
        <authorList>
            <person name="Dharne M."/>
        </authorList>
    </citation>
    <scope>NUCLEOTIDE SEQUENCE [LARGE SCALE GENOMIC DNA]</scope>
    <source>
        <strain evidence="1 2">CIP 109452</strain>
    </source>
</reference>
<name>A0ABX1DLU1_9HYPH</name>
<dbReference type="EMBL" id="JAAVLN010000001">
    <property type="protein sequence ID" value="NKC03326.1"/>
    <property type="molecule type" value="Genomic_DNA"/>
</dbReference>
<evidence type="ECO:0000313" key="1">
    <source>
        <dbReference type="EMBL" id="NKC03326.1"/>
    </source>
</evidence>
<dbReference type="Proteomes" id="UP000704467">
    <property type="component" value="Unassembled WGS sequence"/>
</dbReference>
<evidence type="ECO:0000313" key="2">
    <source>
        <dbReference type="Proteomes" id="UP000704467"/>
    </source>
</evidence>
<evidence type="ECO:0008006" key="3">
    <source>
        <dbReference type="Google" id="ProtNLM"/>
    </source>
</evidence>
<comment type="caution">
    <text evidence="1">The sequence shown here is derived from an EMBL/GenBank/DDBJ whole genome shotgun (WGS) entry which is preliminary data.</text>
</comment>
<organism evidence="1 2">
    <name type="scientific">Brucella haematophila</name>
    <dbReference type="NCBI Taxonomy" id="419474"/>
    <lineage>
        <taxon>Bacteria</taxon>
        <taxon>Pseudomonadati</taxon>
        <taxon>Pseudomonadota</taxon>
        <taxon>Alphaproteobacteria</taxon>
        <taxon>Hyphomicrobiales</taxon>
        <taxon>Brucellaceae</taxon>
        <taxon>Brucella/Ochrobactrum group</taxon>
        <taxon>Brucella</taxon>
    </lineage>
</organism>
<accession>A0ABX1DLU1</accession>
<sequence length="161" mass="17418">MEEAARLDAATAALISLTEAGIPTDVHELLIVGDPSRGIAPGSLSKAIATVLRSLSSPDHADAGKVEVDGWLPIETAPKDGTHILAILYRDACSDMDDIHRASFSEVREIWYKPYHQFGKHLPWHAGDPFDAHDGMASDHFGEAVPIHWRPLPTPPSSEVA</sequence>
<protein>
    <recommendedName>
        <fullName evidence="3">DUF551 domain-containing protein</fullName>
    </recommendedName>
</protein>